<dbReference type="PROSITE" id="PS50173">
    <property type="entry name" value="UMUC"/>
    <property type="match status" value="1"/>
</dbReference>
<dbReference type="Gene3D" id="3.40.1170.60">
    <property type="match status" value="1"/>
</dbReference>
<accession>A0A176K286</accession>
<dbReference type="GO" id="GO:0005829">
    <property type="term" value="C:cytosol"/>
    <property type="evidence" value="ECO:0007669"/>
    <property type="project" value="TreeGrafter"/>
</dbReference>
<dbReference type="PANTHER" id="PTHR11076:SF33">
    <property type="entry name" value="DNA POLYMERASE KAPPA"/>
    <property type="match status" value="1"/>
</dbReference>
<evidence type="ECO:0000313" key="3">
    <source>
        <dbReference type="EMBL" id="OAA31045.1"/>
    </source>
</evidence>
<dbReference type="InterPro" id="IPR050116">
    <property type="entry name" value="DNA_polymerase-Y"/>
</dbReference>
<evidence type="ECO:0000259" key="2">
    <source>
        <dbReference type="PROSITE" id="PS50173"/>
    </source>
</evidence>
<dbReference type="PATRIC" id="fig|1453497.3.peg.1725"/>
<dbReference type="Pfam" id="PF11799">
    <property type="entry name" value="IMS_C"/>
    <property type="match status" value="1"/>
</dbReference>
<dbReference type="InterPro" id="IPR022880">
    <property type="entry name" value="DNApol_IV"/>
</dbReference>
<dbReference type="Proteomes" id="UP000077339">
    <property type="component" value="Unassembled WGS sequence"/>
</dbReference>
<dbReference type="STRING" id="1453497.AT15_08710"/>
<gene>
    <name evidence="3" type="ORF">AT15_08710</name>
</gene>
<dbReference type="Gene3D" id="1.10.150.20">
    <property type="entry name" value="5' to 3' exonuclease, C-terminal subdomain"/>
    <property type="match status" value="1"/>
</dbReference>
<protein>
    <submittedName>
        <fullName evidence="3">DNA polymerase</fullName>
    </submittedName>
</protein>
<keyword evidence="4" id="KW-1185">Reference proteome</keyword>
<dbReference type="Pfam" id="PF00817">
    <property type="entry name" value="IMS"/>
    <property type="match status" value="1"/>
</dbReference>
<sequence>MAHIDMDAFFASVEQASNPYLKGKAIIVTGKGLRHSVVTTASYEAKRKGVRSGMPAHEALKLCPEAIPVEADGKKYEYVSREIMKLLHSISPEILVTSIDEAYIDLAHFENLKEALRQLKGLKLRLIKEFGLTASIGIAANPILAKIGSDFRKPDGFVVICRGAEKEFLKQVDVKDIPGIGPHTLIKLSSYGYEKAIEFIEADDFFLYSNFGNALLGLKKALLACSFSRAEFFKNSPPKSIGHSMTLSRNIEDGELLKRVACFLGAKVIYRMRRKGFEAEGVSLFLKYSDFSAVRTSRKLNFPLSNVQRMNQVLYWLIEELWNKEPIRALGVSCNRLKPFNTLSEQLSFLGARRDLMDTSLKIEEAFGKYSLFPASILVVSEL</sequence>
<dbReference type="GO" id="GO:0003684">
    <property type="term" value="F:damaged DNA binding"/>
    <property type="evidence" value="ECO:0007669"/>
    <property type="project" value="InterPro"/>
</dbReference>
<proteinExistence type="inferred from homology"/>
<dbReference type="GO" id="GO:0042276">
    <property type="term" value="P:error-prone translesion synthesis"/>
    <property type="evidence" value="ECO:0007669"/>
    <property type="project" value="TreeGrafter"/>
</dbReference>
<dbReference type="EMBL" id="JFHK01000005">
    <property type="protein sequence ID" value="OAA31045.1"/>
    <property type="molecule type" value="Genomic_DNA"/>
</dbReference>
<feature type="domain" description="UmuC" evidence="2">
    <location>
        <begin position="1"/>
        <end position="181"/>
    </location>
</feature>
<dbReference type="GO" id="GO:0009432">
    <property type="term" value="P:SOS response"/>
    <property type="evidence" value="ECO:0007669"/>
    <property type="project" value="TreeGrafter"/>
</dbReference>
<organism evidence="3 4">
    <name type="scientific">Kosmotoga arenicorallina S304</name>
    <dbReference type="NCBI Taxonomy" id="1453497"/>
    <lineage>
        <taxon>Bacteria</taxon>
        <taxon>Thermotogati</taxon>
        <taxon>Thermotogota</taxon>
        <taxon>Thermotogae</taxon>
        <taxon>Kosmotogales</taxon>
        <taxon>Kosmotogaceae</taxon>
        <taxon>Kosmotoga</taxon>
    </lineage>
</organism>
<evidence type="ECO:0000313" key="4">
    <source>
        <dbReference type="Proteomes" id="UP000077339"/>
    </source>
</evidence>
<dbReference type="PANTHER" id="PTHR11076">
    <property type="entry name" value="DNA REPAIR POLYMERASE UMUC / TRANSFERASE FAMILY MEMBER"/>
    <property type="match status" value="1"/>
</dbReference>
<dbReference type="SUPFAM" id="SSF56672">
    <property type="entry name" value="DNA/RNA polymerases"/>
    <property type="match status" value="1"/>
</dbReference>
<dbReference type="InterPro" id="IPR017961">
    <property type="entry name" value="DNA_pol_Y-fam_little_finger"/>
</dbReference>
<dbReference type="Gene3D" id="3.30.70.270">
    <property type="match status" value="1"/>
</dbReference>
<dbReference type="GO" id="GO:0003887">
    <property type="term" value="F:DNA-directed DNA polymerase activity"/>
    <property type="evidence" value="ECO:0007669"/>
    <property type="project" value="InterPro"/>
</dbReference>
<dbReference type="Gene3D" id="3.30.1490.100">
    <property type="entry name" value="DNA polymerase, Y-family, little finger domain"/>
    <property type="match status" value="1"/>
</dbReference>
<dbReference type="AlphaFoldDB" id="A0A176K286"/>
<dbReference type="SUPFAM" id="SSF100879">
    <property type="entry name" value="Lesion bypass DNA polymerase (Y-family), little finger domain"/>
    <property type="match status" value="1"/>
</dbReference>
<reference evidence="3 4" key="1">
    <citation type="submission" date="2014-02" db="EMBL/GenBank/DDBJ databases">
        <title>Kosmotoga genome sequencing.</title>
        <authorList>
            <person name="Pollo S.M."/>
            <person name="Charchuk R."/>
            <person name="Nesbo C.L."/>
        </authorList>
    </citation>
    <scope>NUCLEOTIDE SEQUENCE [LARGE SCALE GENOMIC DNA]</scope>
    <source>
        <strain evidence="3 4">S304</strain>
    </source>
</reference>
<comment type="similarity">
    <text evidence="1">Belongs to the DNA polymerase type-Y family.</text>
</comment>
<evidence type="ECO:0000256" key="1">
    <source>
        <dbReference type="ARBA" id="ARBA00010945"/>
    </source>
</evidence>
<dbReference type="CDD" id="cd03586">
    <property type="entry name" value="PolY_Pol_IV_kappa"/>
    <property type="match status" value="1"/>
</dbReference>
<dbReference type="InterPro" id="IPR043128">
    <property type="entry name" value="Rev_trsase/Diguanyl_cyclase"/>
</dbReference>
<comment type="caution">
    <text evidence="3">The sequence shown here is derived from an EMBL/GenBank/DDBJ whole genome shotgun (WGS) entry which is preliminary data.</text>
</comment>
<dbReference type="InterPro" id="IPR043502">
    <property type="entry name" value="DNA/RNA_pol_sf"/>
</dbReference>
<dbReference type="GO" id="GO:0006281">
    <property type="term" value="P:DNA repair"/>
    <property type="evidence" value="ECO:0007669"/>
    <property type="project" value="InterPro"/>
</dbReference>
<dbReference type="InterPro" id="IPR001126">
    <property type="entry name" value="UmuC"/>
</dbReference>
<name>A0A176K286_9BACT</name>
<dbReference type="InterPro" id="IPR036775">
    <property type="entry name" value="DNA_pol_Y-fam_lit_finger_sf"/>
</dbReference>